<proteinExistence type="predicted"/>
<feature type="region of interest" description="Disordered" evidence="1">
    <location>
        <begin position="232"/>
        <end position="282"/>
    </location>
</feature>
<feature type="compositionally biased region" description="Low complexity" evidence="1">
    <location>
        <begin position="254"/>
        <end position="266"/>
    </location>
</feature>
<organism evidence="2 3">
    <name type="scientific">Dentiscutata erythropus</name>
    <dbReference type="NCBI Taxonomy" id="1348616"/>
    <lineage>
        <taxon>Eukaryota</taxon>
        <taxon>Fungi</taxon>
        <taxon>Fungi incertae sedis</taxon>
        <taxon>Mucoromycota</taxon>
        <taxon>Glomeromycotina</taxon>
        <taxon>Glomeromycetes</taxon>
        <taxon>Diversisporales</taxon>
        <taxon>Gigasporaceae</taxon>
        <taxon>Dentiscutata</taxon>
    </lineage>
</organism>
<name>A0A9N9FU83_9GLOM</name>
<reference evidence="2" key="1">
    <citation type="submission" date="2021-06" db="EMBL/GenBank/DDBJ databases">
        <authorList>
            <person name="Kallberg Y."/>
            <person name="Tangrot J."/>
            <person name="Rosling A."/>
        </authorList>
    </citation>
    <scope>NUCLEOTIDE SEQUENCE</scope>
    <source>
        <strain evidence="2">MA453B</strain>
    </source>
</reference>
<evidence type="ECO:0000313" key="2">
    <source>
        <dbReference type="EMBL" id="CAG8562645.1"/>
    </source>
</evidence>
<dbReference type="Proteomes" id="UP000789405">
    <property type="component" value="Unassembled WGS sequence"/>
</dbReference>
<feature type="compositionally biased region" description="Basic and acidic residues" evidence="1">
    <location>
        <begin position="240"/>
        <end position="251"/>
    </location>
</feature>
<dbReference type="OrthoDB" id="10330714at2759"/>
<gene>
    <name evidence="2" type="ORF">DERYTH_LOCUS5814</name>
</gene>
<keyword evidence="3" id="KW-1185">Reference proteome</keyword>
<comment type="caution">
    <text evidence="2">The sequence shown here is derived from an EMBL/GenBank/DDBJ whole genome shotgun (WGS) entry which is preliminary data.</text>
</comment>
<evidence type="ECO:0000256" key="1">
    <source>
        <dbReference type="SAM" id="MobiDB-lite"/>
    </source>
</evidence>
<evidence type="ECO:0000313" key="3">
    <source>
        <dbReference type="Proteomes" id="UP000789405"/>
    </source>
</evidence>
<dbReference type="AlphaFoldDB" id="A0A9N9FU83"/>
<accession>A0A9N9FU83</accession>
<feature type="compositionally biased region" description="Basic and acidic residues" evidence="1">
    <location>
        <begin position="269"/>
        <end position="281"/>
    </location>
</feature>
<dbReference type="EMBL" id="CAJVPY010002498">
    <property type="protein sequence ID" value="CAG8562645.1"/>
    <property type="molecule type" value="Genomic_DNA"/>
</dbReference>
<sequence length="352" mass="39949">MLCYVNTIVKISQVCQSDKEESKLTVVWAIGLYPVGSEEREIEMVLFILMVDYDRDPNSQSVFVKNEYYSVGKKAIPGSYNNNLRLKITVVSFTHLVIRRDLGSNRCLLKVSLVGVIQDAAQEINDENAMVKVLVKDYVGQSSSFIVRVIFPYHNNRFKYLLNSVRPYVSVLFVIGLMEVIHKELYVYAVETSYIDSCFLDKKKVNNSNDSQSSLVLYKSIHSRLLAAHNDVSENSSEEINDKRSNQRGEVDQSVSESSVSNSYSSKRVRVEDKDPNHVDSDYIEDECEFNKGSVSSIDSEENVTDNFKTSERNISKANREGIPSIVHNTRKRSEMLKNVNGSVVAGEYKKN</sequence>
<protein>
    <submittedName>
        <fullName evidence="2">17777_t:CDS:1</fullName>
    </submittedName>
</protein>